<evidence type="ECO:0000256" key="2">
    <source>
        <dbReference type="ARBA" id="ARBA00023002"/>
    </source>
</evidence>
<evidence type="ECO:0000313" key="6">
    <source>
        <dbReference type="Proteomes" id="UP000192411"/>
    </source>
</evidence>
<dbReference type="EMBL" id="MVIM01000014">
    <property type="protein sequence ID" value="ORB62742.1"/>
    <property type="molecule type" value="Genomic_DNA"/>
</dbReference>
<evidence type="ECO:0000259" key="3">
    <source>
        <dbReference type="Pfam" id="PF01113"/>
    </source>
</evidence>
<accession>A0A1X0JIP8</accession>
<feature type="domain" description="2,4-diaminopentanoate dehydrogenase C-terminal" evidence="4">
    <location>
        <begin position="140"/>
        <end position="344"/>
    </location>
</feature>
<dbReference type="Pfam" id="PF01113">
    <property type="entry name" value="DapB_N"/>
    <property type="match status" value="1"/>
</dbReference>
<dbReference type="OrthoDB" id="4759936at2"/>
<protein>
    <submittedName>
        <fullName evidence="5">Dihydrodipicolinate reductase</fullName>
    </submittedName>
</protein>
<dbReference type="AlphaFoldDB" id="A0A1X0JIP8"/>
<dbReference type="Pfam" id="PF19328">
    <property type="entry name" value="DAP_DH_C"/>
    <property type="match status" value="1"/>
</dbReference>
<dbReference type="Gene3D" id="3.40.50.720">
    <property type="entry name" value="NAD(P)-binding Rossmann-like Domain"/>
    <property type="match status" value="1"/>
</dbReference>
<dbReference type="InterPro" id="IPR036291">
    <property type="entry name" value="NAD(P)-bd_dom_sf"/>
</dbReference>
<dbReference type="CDD" id="cd24146">
    <property type="entry name" value="nat-AmDH_N_like"/>
    <property type="match status" value="1"/>
</dbReference>
<dbReference type="SUPFAM" id="SSF51735">
    <property type="entry name" value="NAD(P)-binding Rossmann-fold domains"/>
    <property type="match status" value="1"/>
</dbReference>
<comment type="caution">
    <text evidence="5">The sequence shown here is derived from an EMBL/GenBank/DDBJ whole genome shotgun (WGS) entry which is preliminary data.</text>
</comment>
<dbReference type="RefSeq" id="WP_083127855.1">
    <property type="nucleotide sequence ID" value="NZ_MVIM01000014.1"/>
</dbReference>
<dbReference type="STRING" id="75922.BST47_22360"/>
<dbReference type="GO" id="GO:0008839">
    <property type="term" value="F:4-hydroxy-tetrahydrodipicolinate reductase"/>
    <property type="evidence" value="ECO:0007669"/>
    <property type="project" value="InterPro"/>
</dbReference>
<keyword evidence="2" id="KW-0560">Oxidoreductase</keyword>
<evidence type="ECO:0000256" key="1">
    <source>
        <dbReference type="ARBA" id="ARBA00022857"/>
    </source>
</evidence>
<name>A0A1X0JIP8_9MYCO</name>
<sequence>MSEKTYRVIQWMTGDVGQVGVRHFSDNPTFDLVAVLVHDKEKVGKDAGEIAGIPPTGVIATDDVEAVITLDADCVFYTPIIMDTDTVCRLLRSGKNVVTTSGFFYSSPDFAADGEKIRAACADGGTSFHGGGIHPGYAGDILPVTLARVMNRIDQIRVEEVVNVLTDAPLDHIDWMGFGKDRDKFLSEPTILGLGLPFFAQSMYMIADGLGVSIEKVTAADVAAAVATEDIPHPLGAIPRDTVAAQRHEWTAWVGGSPLIVFEALYTTTTPDKLKPAWEFGKTRYRIEIQGDPPTELILQGVDQPDGTMHHPGYDWTAMGAINAIPDVCDAQPGWVHHFDLGLIRPRGLVRK</sequence>
<dbReference type="InterPro" id="IPR000846">
    <property type="entry name" value="DapB_N"/>
</dbReference>
<dbReference type="Proteomes" id="UP000192411">
    <property type="component" value="Unassembled WGS sequence"/>
</dbReference>
<reference evidence="5 6" key="1">
    <citation type="submission" date="2017-02" db="EMBL/GenBank/DDBJ databases">
        <title>The new phylogeny of genus Mycobacterium.</title>
        <authorList>
            <person name="Tortoli E."/>
            <person name="Trovato A."/>
            <person name="Cirillo D.M."/>
        </authorList>
    </citation>
    <scope>NUCLEOTIDE SEQUENCE [LARGE SCALE GENOMIC DNA]</scope>
    <source>
        <strain evidence="5 6">DSM 44338</strain>
    </source>
</reference>
<keyword evidence="1" id="KW-0521">NADP</keyword>
<evidence type="ECO:0000259" key="4">
    <source>
        <dbReference type="Pfam" id="PF19328"/>
    </source>
</evidence>
<dbReference type="GO" id="GO:0009089">
    <property type="term" value="P:lysine biosynthetic process via diaminopimelate"/>
    <property type="evidence" value="ECO:0007669"/>
    <property type="project" value="InterPro"/>
</dbReference>
<proteinExistence type="predicted"/>
<organism evidence="5 6">
    <name type="scientific">Mycolicibacterium tusciae</name>
    <dbReference type="NCBI Taxonomy" id="75922"/>
    <lineage>
        <taxon>Bacteria</taxon>
        <taxon>Bacillati</taxon>
        <taxon>Actinomycetota</taxon>
        <taxon>Actinomycetes</taxon>
        <taxon>Mycobacteriales</taxon>
        <taxon>Mycobacteriaceae</taxon>
        <taxon>Mycolicibacterium</taxon>
    </lineage>
</organism>
<feature type="domain" description="Dihydrodipicolinate reductase N-terminal" evidence="3">
    <location>
        <begin position="13"/>
        <end position="75"/>
    </location>
</feature>
<dbReference type="InterPro" id="IPR045760">
    <property type="entry name" value="DAP_DH_C"/>
</dbReference>
<gene>
    <name evidence="5" type="ORF">BST47_22360</name>
</gene>
<evidence type="ECO:0000313" key="5">
    <source>
        <dbReference type="EMBL" id="ORB62742.1"/>
    </source>
</evidence>
<keyword evidence="6" id="KW-1185">Reference proteome</keyword>